<proteinExistence type="predicted"/>
<dbReference type="AlphaFoldDB" id="E2C309"/>
<dbReference type="InParanoid" id="E2C309"/>
<dbReference type="EMBL" id="GL452257">
    <property type="protein sequence ID" value="EFN77666.1"/>
    <property type="molecule type" value="Genomic_DNA"/>
</dbReference>
<reference evidence="1 2" key="1">
    <citation type="journal article" date="2010" name="Science">
        <title>Genomic comparison of the ants Camponotus floridanus and Harpegnathos saltator.</title>
        <authorList>
            <person name="Bonasio R."/>
            <person name="Zhang G."/>
            <person name="Ye C."/>
            <person name="Mutti N.S."/>
            <person name="Fang X."/>
            <person name="Qin N."/>
            <person name="Donahue G."/>
            <person name="Yang P."/>
            <person name="Li Q."/>
            <person name="Li C."/>
            <person name="Zhang P."/>
            <person name="Huang Z."/>
            <person name="Berger S.L."/>
            <person name="Reinberg D."/>
            <person name="Wang J."/>
            <person name="Liebig J."/>
        </authorList>
    </citation>
    <scope>NUCLEOTIDE SEQUENCE [LARGE SCALE GENOMIC DNA]</scope>
    <source>
        <strain evidence="1 2">R22 G/1</strain>
    </source>
</reference>
<sequence length="108" mass="12294">MAPMSKLLFDIPDDKACIVFNATYRLAQNLRIMQDKNICGISRKNVTSQIYDRYANDMSIIHESDTILVDRGFRDVLNFLTEKKNLEAYCPGLGQLNTAEVNASRCIM</sequence>
<accession>E2C309</accession>
<organism evidence="2">
    <name type="scientific">Harpegnathos saltator</name>
    <name type="common">Jerdon's jumping ant</name>
    <dbReference type="NCBI Taxonomy" id="610380"/>
    <lineage>
        <taxon>Eukaryota</taxon>
        <taxon>Metazoa</taxon>
        <taxon>Ecdysozoa</taxon>
        <taxon>Arthropoda</taxon>
        <taxon>Hexapoda</taxon>
        <taxon>Insecta</taxon>
        <taxon>Pterygota</taxon>
        <taxon>Neoptera</taxon>
        <taxon>Endopterygota</taxon>
        <taxon>Hymenoptera</taxon>
        <taxon>Apocrita</taxon>
        <taxon>Aculeata</taxon>
        <taxon>Formicoidea</taxon>
        <taxon>Formicidae</taxon>
        <taxon>Ponerinae</taxon>
        <taxon>Ponerini</taxon>
        <taxon>Harpegnathos</taxon>
    </lineage>
</organism>
<evidence type="ECO:0000313" key="2">
    <source>
        <dbReference type="Proteomes" id="UP000008237"/>
    </source>
</evidence>
<name>E2C309_HARSA</name>
<evidence type="ECO:0000313" key="1">
    <source>
        <dbReference type="EMBL" id="EFN77666.1"/>
    </source>
</evidence>
<keyword evidence="2" id="KW-1185">Reference proteome</keyword>
<protein>
    <submittedName>
        <fullName evidence="1">Uncharacterized protein</fullName>
    </submittedName>
</protein>
<dbReference type="Proteomes" id="UP000008237">
    <property type="component" value="Unassembled WGS sequence"/>
</dbReference>
<gene>
    <name evidence="1" type="ORF">EAI_15305</name>
</gene>